<dbReference type="PANTHER" id="PTHR43148">
    <property type="entry name" value="GLYCERALDEHYDE-3-PHOSPHATE DEHYDROGENASE 2"/>
    <property type="match status" value="1"/>
</dbReference>
<dbReference type="Gene3D" id="3.40.50.720">
    <property type="entry name" value="NAD(P)-binding Rossmann-like Domain"/>
    <property type="match status" value="1"/>
</dbReference>
<dbReference type="InterPro" id="IPR020831">
    <property type="entry name" value="GlycerAld/Erythrose_P_DH"/>
</dbReference>
<dbReference type="GO" id="GO:0016620">
    <property type="term" value="F:oxidoreductase activity, acting on the aldehyde or oxo group of donors, NAD or NADP as acceptor"/>
    <property type="evidence" value="ECO:0007669"/>
    <property type="project" value="InterPro"/>
</dbReference>
<gene>
    <name evidence="4" type="ORF">METZ01_LOCUS149509</name>
</gene>
<dbReference type="Gene3D" id="3.30.360.10">
    <property type="entry name" value="Dihydrodipicolinate Reductase, domain 2"/>
    <property type="match status" value="1"/>
</dbReference>
<dbReference type="Pfam" id="PF02800">
    <property type="entry name" value="Gp_dh_C"/>
    <property type="match status" value="1"/>
</dbReference>
<dbReference type="SUPFAM" id="SSF51735">
    <property type="entry name" value="NAD(P)-binding Rossmann-fold domains"/>
    <property type="match status" value="1"/>
</dbReference>
<feature type="domain" description="Glyceraldehyde 3-phosphate dehydrogenase NAD(P) binding" evidence="3">
    <location>
        <begin position="2"/>
        <end position="133"/>
    </location>
</feature>
<dbReference type="AlphaFoldDB" id="A0A382A558"/>
<dbReference type="InterPro" id="IPR020828">
    <property type="entry name" value="GlycerAld_3-P_DH_NAD(P)-bd"/>
</dbReference>
<comment type="similarity">
    <text evidence="1">Belongs to the glyceraldehyde-3-phosphate dehydrogenase family.</text>
</comment>
<dbReference type="PRINTS" id="PR00078">
    <property type="entry name" value="G3PDHDRGNASE"/>
</dbReference>
<dbReference type="GO" id="GO:0051287">
    <property type="term" value="F:NAD binding"/>
    <property type="evidence" value="ECO:0007669"/>
    <property type="project" value="InterPro"/>
</dbReference>
<dbReference type="SMART" id="SM00846">
    <property type="entry name" value="Gp_dh_N"/>
    <property type="match status" value="1"/>
</dbReference>
<dbReference type="InterPro" id="IPR036291">
    <property type="entry name" value="NAD(P)-bd_dom_sf"/>
</dbReference>
<name>A0A382A558_9ZZZZ</name>
<keyword evidence="2" id="KW-0560">Oxidoreductase</keyword>
<protein>
    <recommendedName>
        <fullName evidence="3">Glyceraldehyde 3-phosphate dehydrogenase NAD(P) binding domain-containing protein</fullName>
    </recommendedName>
</protein>
<reference evidence="4" key="1">
    <citation type="submission" date="2018-05" db="EMBL/GenBank/DDBJ databases">
        <authorList>
            <person name="Lanie J.A."/>
            <person name="Ng W.-L."/>
            <person name="Kazmierczak K.M."/>
            <person name="Andrzejewski T.M."/>
            <person name="Davidsen T.M."/>
            <person name="Wayne K.J."/>
            <person name="Tettelin H."/>
            <person name="Glass J.I."/>
            <person name="Rusch D."/>
            <person name="Podicherti R."/>
            <person name="Tsui H.-C.T."/>
            <person name="Winkler M.E."/>
        </authorList>
    </citation>
    <scope>NUCLEOTIDE SEQUENCE</scope>
</reference>
<evidence type="ECO:0000313" key="4">
    <source>
        <dbReference type="EMBL" id="SVA96655.1"/>
    </source>
</evidence>
<dbReference type="CDD" id="cd18126">
    <property type="entry name" value="GAPDH_I_C"/>
    <property type="match status" value="1"/>
</dbReference>
<sequence length="317" mass="35199">MANKDPRFNIVAISEHSHVEALHYLLVRDSVHGALDDDIQLDGDSFVIHGKKIRILPGDKPGEVPWITMDVDVVVDATGKYLKRDELNKHIQAGAKRVIVSRTPEDEIDRIIIHGVNENTISKSDKIISATSSTTQVLALMLKILNQHYSVKRAMMTTIHAFTSDQPLADAIGLDLRRSRSAIENIIPNTTSAPEIVEKLMPEFSGKLDGIAFNVPVPNGSCVDLTTELELMPTANEINQVLKEESENTYEGILGYTDDPIVSSDVNGREETMVFDAQATMITSETLLKTICWYDNGWGFSKRILDTIVLYGKEDHS</sequence>
<evidence type="ECO:0000256" key="1">
    <source>
        <dbReference type="ARBA" id="ARBA00007406"/>
    </source>
</evidence>
<organism evidence="4">
    <name type="scientific">marine metagenome</name>
    <dbReference type="NCBI Taxonomy" id="408172"/>
    <lineage>
        <taxon>unclassified sequences</taxon>
        <taxon>metagenomes</taxon>
        <taxon>ecological metagenomes</taxon>
    </lineage>
</organism>
<accession>A0A382A558</accession>
<dbReference type="Pfam" id="PF00044">
    <property type="entry name" value="Gp_dh_N"/>
    <property type="match status" value="1"/>
</dbReference>
<dbReference type="EMBL" id="UINC01023951">
    <property type="protein sequence ID" value="SVA96655.1"/>
    <property type="molecule type" value="Genomic_DNA"/>
</dbReference>
<evidence type="ECO:0000259" key="3">
    <source>
        <dbReference type="SMART" id="SM00846"/>
    </source>
</evidence>
<proteinExistence type="inferred from homology"/>
<dbReference type="InterPro" id="IPR020829">
    <property type="entry name" value="GlycerAld_3-P_DH_cat"/>
</dbReference>
<evidence type="ECO:0000256" key="2">
    <source>
        <dbReference type="ARBA" id="ARBA00023002"/>
    </source>
</evidence>
<dbReference type="FunFam" id="3.30.360.10:FF:000002">
    <property type="entry name" value="Glyceraldehyde-3-phosphate dehydrogenase"/>
    <property type="match status" value="1"/>
</dbReference>
<dbReference type="SUPFAM" id="SSF55347">
    <property type="entry name" value="Glyceraldehyde-3-phosphate dehydrogenase-like, C-terminal domain"/>
    <property type="match status" value="1"/>
</dbReference>
<dbReference type="PIRSF" id="PIRSF000149">
    <property type="entry name" value="GAP_DH"/>
    <property type="match status" value="1"/>
</dbReference>